<accession>A0ABS5ZIS5</accession>
<dbReference type="PROSITE" id="PS50851">
    <property type="entry name" value="CHEW"/>
    <property type="match status" value="1"/>
</dbReference>
<evidence type="ECO:0000313" key="3">
    <source>
        <dbReference type="Proteomes" id="UP000690515"/>
    </source>
</evidence>
<sequence length="147" mass="16393">MDKQYLCFKLNNELFVHQVSTVREVMPYIEPTPVPGSPDIIEGVLNVRGNVVSIISARRLFKLPENQPTKDSCIIIFDTISNQYGISVDSVDEIVTLNPSEMNVSSAEEELSESQFIKGTVKHAKGLLILVDLSNLIEIERNTLSTD</sequence>
<name>A0ABS5ZIS5_9GAMM</name>
<dbReference type="PANTHER" id="PTHR22617">
    <property type="entry name" value="CHEMOTAXIS SENSOR HISTIDINE KINASE-RELATED"/>
    <property type="match status" value="1"/>
</dbReference>
<dbReference type="RefSeq" id="WP_215822157.1">
    <property type="nucleotide sequence ID" value="NZ_JAGSOY010000114.1"/>
</dbReference>
<evidence type="ECO:0000313" key="2">
    <source>
        <dbReference type="EMBL" id="MBU2713879.1"/>
    </source>
</evidence>
<proteinExistence type="predicted"/>
<dbReference type="InterPro" id="IPR039315">
    <property type="entry name" value="CheW"/>
</dbReference>
<comment type="caution">
    <text evidence="2">The sequence shown here is derived from an EMBL/GenBank/DDBJ whole genome shotgun (WGS) entry which is preliminary data.</text>
</comment>
<reference evidence="2 3" key="1">
    <citation type="submission" date="2021-04" db="EMBL/GenBank/DDBJ databases">
        <authorList>
            <person name="Pira H."/>
            <person name="Risdian C."/>
            <person name="Wink J."/>
        </authorList>
    </citation>
    <scope>NUCLEOTIDE SEQUENCE [LARGE SCALE GENOMIC DNA]</scope>
    <source>
        <strain evidence="2 3">WH53</strain>
    </source>
</reference>
<dbReference type="SUPFAM" id="SSF50341">
    <property type="entry name" value="CheW-like"/>
    <property type="match status" value="1"/>
</dbReference>
<evidence type="ECO:0000259" key="1">
    <source>
        <dbReference type="PROSITE" id="PS50851"/>
    </source>
</evidence>
<feature type="domain" description="CheW-like" evidence="1">
    <location>
        <begin position="2"/>
        <end position="142"/>
    </location>
</feature>
<protein>
    <submittedName>
        <fullName evidence="2">Purine-binding chemotaxis protein CheW</fullName>
    </submittedName>
</protein>
<gene>
    <name evidence="2" type="ORF">KCG35_22760</name>
</gene>
<dbReference type="SMART" id="SM00260">
    <property type="entry name" value="CheW"/>
    <property type="match status" value="1"/>
</dbReference>
<dbReference type="Gene3D" id="2.40.50.180">
    <property type="entry name" value="CheA-289, Domain 4"/>
    <property type="match status" value="1"/>
</dbReference>
<dbReference type="InterPro" id="IPR036061">
    <property type="entry name" value="CheW-like_dom_sf"/>
</dbReference>
<keyword evidence="3" id="KW-1185">Reference proteome</keyword>
<dbReference type="Gene3D" id="2.30.30.40">
    <property type="entry name" value="SH3 Domains"/>
    <property type="match status" value="1"/>
</dbReference>
<organism evidence="2 3">
    <name type="scientific">Zooshikella harenae</name>
    <dbReference type="NCBI Taxonomy" id="2827238"/>
    <lineage>
        <taxon>Bacteria</taxon>
        <taxon>Pseudomonadati</taxon>
        <taxon>Pseudomonadota</taxon>
        <taxon>Gammaproteobacteria</taxon>
        <taxon>Oceanospirillales</taxon>
        <taxon>Zooshikellaceae</taxon>
        <taxon>Zooshikella</taxon>
    </lineage>
</organism>
<dbReference type="Proteomes" id="UP000690515">
    <property type="component" value="Unassembled WGS sequence"/>
</dbReference>
<dbReference type="Pfam" id="PF01584">
    <property type="entry name" value="CheW"/>
    <property type="match status" value="1"/>
</dbReference>
<dbReference type="EMBL" id="JAGSOY010000114">
    <property type="protein sequence ID" value="MBU2713879.1"/>
    <property type="molecule type" value="Genomic_DNA"/>
</dbReference>
<dbReference type="InterPro" id="IPR002545">
    <property type="entry name" value="CheW-lke_dom"/>
</dbReference>
<dbReference type="PANTHER" id="PTHR22617:SF23">
    <property type="entry name" value="CHEMOTAXIS PROTEIN CHEW"/>
    <property type="match status" value="1"/>
</dbReference>